<evidence type="ECO:0000256" key="4">
    <source>
        <dbReference type="ARBA" id="ARBA00022490"/>
    </source>
</evidence>
<evidence type="ECO:0000313" key="8">
    <source>
        <dbReference type="EMBL" id="MFC3229879.1"/>
    </source>
</evidence>
<dbReference type="SUPFAM" id="SSF55821">
    <property type="entry name" value="YrdC/RibB"/>
    <property type="match status" value="1"/>
</dbReference>
<dbReference type="PANTHER" id="PTHR17490">
    <property type="entry name" value="SUA5"/>
    <property type="match status" value="1"/>
</dbReference>
<gene>
    <name evidence="8" type="ORF">ACFOGJ_21695</name>
</gene>
<name>A0ABV7L5Q1_9PROT</name>
<accession>A0ABV7L5Q1</accession>
<keyword evidence="4" id="KW-0963">Cytoplasm</keyword>
<evidence type="ECO:0000256" key="1">
    <source>
        <dbReference type="ARBA" id="ARBA00004496"/>
    </source>
</evidence>
<sequence>MAQVDDRQVGEWKGAALQEKAKEVVDVIAGGGVAIIPLDVAYGIVGNGEAAIKKIFTAKNRSYEKPSGCFSNWEIFNEIQITDQRQKDVVKAIILDNDLPFSTVAPFRDDHPFFKNVAPFVLQNSTKAGTIDMLLNAGPFHDAMTTLAWSRQMPILGSSANTSLTGSKYRLEDIDAPVRAAADIQVDGGLSKYHNPEGLSSTIVDLRTFKTWRRGVCYDRIAAILKKDFDIDLYELGMATAS</sequence>
<evidence type="ECO:0000256" key="3">
    <source>
        <dbReference type="ARBA" id="ARBA00012584"/>
    </source>
</evidence>
<evidence type="ECO:0000256" key="5">
    <source>
        <dbReference type="ARBA" id="ARBA00022679"/>
    </source>
</evidence>
<dbReference type="RefSeq" id="WP_379904497.1">
    <property type="nucleotide sequence ID" value="NZ_JBHRTR010000034.1"/>
</dbReference>
<dbReference type="Proteomes" id="UP001595528">
    <property type="component" value="Unassembled WGS sequence"/>
</dbReference>
<feature type="domain" description="YrdC-like" evidence="7">
    <location>
        <begin position="18"/>
        <end position="217"/>
    </location>
</feature>
<keyword evidence="9" id="KW-1185">Reference proteome</keyword>
<keyword evidence="5" id="KW-0808">Transferase</keyword>
<dbReference type="EC" id="2.7.7.87" evidence="3"/>
<dbReference type="Pfam" id="PF01300">
    <property type="entry name" value="Sua5_yciO_yrdC"/>
    <property type="match status" value="1"/>
</dbReference>
<dbReference type="InterPro" id="IPR017945">
    <property type="entry name" value="DHBP_synth_RibB-like_a/b_dom"/>
</dbReference>
<evidence type="ECO:0000313" key="9">
    <source>
        <dbReference type="Proteomes" id="UP001595528"/>
    </source>
</evidence>
<evidence type="ECO:0000259" key="7">
    <source>
        <dbReference type="PROSITE" id="PS51163"/>
    </source>
</evidence>
<comment type="catalytic activity">
    <reaction evidence="6">
        <text>L-threonine + hydrogencarbonate + ATP = L-threonylcarbamoyladenylate + diphosphate + H2O</text>
        <dbReference type="Rhea" id="RHEA:36407"/>
        <dbReference type="ChEBI" id="CHEBI:15377"/>
        <dbReference type="ChEBI" id="CHEBI:17544"/>
        <dbReference type="ChEBI" id="CHEBI:30616"/>
        <dbReference type="ChEBI" id="CHEBI:33019"/>
        <dbReference type="ChEBI" id="CHEBI:57926"/>
        <dbReference type="ChEBI" id="CHEBI:73682"/>
        <dbReference type="EC" id="2.7.7.87"/>
    </reaction>
</comment>
<protein>
    <recommendedName>
        <fullName evidence="3">L-threonylcarbamoyladenylate synthase</fullName>
        <ecNumber evidence="3">2.7.7.87</ecNumber>
    </recommendedName>
</protein>
<evidence type="ECO:0000256" key="2">
    <source>
        <dbReference type="ARBA" id="ARBA00007663"/>
    </source>
</evidence>
<comment type="similarity">
    <text evidence="2">Belongs to the SUA5 family.</text>
</comment>
<organism evidence="8 9">
    <name type="scientific">Marinibaculum pumilum</name>
    <dbReference type="NCBI Taxonomy" id="1766165"/>
    <lineage>
        <taxon>Bacteria</taxon>
        <taxon>Pseudomonadati</taxon>
        <taxon>Pseudomonadota</taxon>
        <taxon>Alphaproteobacteria</taxon>
        <taxon>Rhodospirillales</taxon>
        <taxon>Rhodospirillaceae</taxon>
        <taxon>Marinibaculum</taxon>
    </lineage>
</organism>
<dbReference type="InterPro" id="IPR050156">
    <property type="entry name" value="TC-AMP_synthase_SUA5"/>
</dbReference>
<dbReference type="PROSITE" id="PS51163">
    <property type="entry name" value="YRDC"/>
    <property type="match status" value="1"/>
</dbReference>
<reference evidence="9" key="1">
    <citation type="journal article" date="2019" name="Int. J. Syst. Evol. Microbiol.">
        <title>The Global Catalogue of Microorganisms (GCM) 10K type strain sequencing project: providing services to taxonomists for standard genome sequencing and annotation.</title>
        <authorList>
            <consortium name="The Broad Institute Genomics Platform"/>
            <consortium name="The Broad Institute Genome Sequencing Center for Infectious Disease"/>
            <person name="Wu L."/>
            <person name="Ma J."/>
        </authorList>
    </citation>
    <scope>NUCLEOTIDE SEQUENCE [LARGE SCALE GENOMIC DNA]</scope>
    <source>
        <strain evidence="9">KCTC 42964</strain>
    </source>
</reference>
<comment type="subcellular location">
    <subcellularLocation>
        <location evidence="1">Cytoplasm</location>
    </subcellularLocation>
</comment>
<evidence type="ECO:0000256" key="6">
    <source>
        <dbReference type="ARBA" id="ARBA00048366"/>
    </source>
</evidence>
<comment type="caution">
    <text evidence="8">The sequence shown here is derived from an EMBL/GenBank/DDBJ whole genome shotgun (WGS) entry which is preliminary data.</text>
</comment>
<dbReference type="EMBL" id="JBHRTR010000034">
    <property type="protein sequence ID" value="MFC3229879.1"/>
    <property type="molecule type" value="Genomic_DNA"/>
</dbReference>
<proteinExistence type="inferred from homology"/>
<dbReference type="PANTHER" id="PTHR17490:SF10">
    <property type="entry name" value="THREONYLCARBAMOYL-AMP SYNTHASE"/>
    <property type="match status" value="1"/>
</dbReference>
<dbReference type="InterPro" id="IPR006070">
    <property type="entry name" value="Sua5-like_dom"/>
</dbReference>
<dbReference type="Gene3D" id="3.90.870.10">
    <property type="entry name" value="DHBP synthase"/>
    <property type="match status" value="1"/>
</dbReference>